<dbReference type="Proteomes" id="UP001082703">
    <property type="component" value="Unassembled WGS sequence"/>
</dbReference>
<comment type="caution">
    <text evidence="2">The sequence shown here is derived from an EMBL/GenBank/DDBJ whole genome shotgun (WGS) entry which is preliminary data.</text>
</comment>
<keyword evidence="1" id="KW-0472">Membrane</keyword>
<feature type="transmembrane region" description="Helical" evidence="1">
    <location>
        <begin position="151"/>
        <end position="172"/>
    </location>
</feature>
<dbReference type="Pfam" id="PF12822">
    <property type="entry name" value="ECF_trnsprt"/>
    <property type="match status" value="1"/>
</dbReference>
<keyword evidence="3" id="KW-1185">Reference proteome</keyword>
<proteinExistence type="predicted"/>
<feature type="transmembrane region" description="Helical" evidence="1">
    <location>
        <begin position="20"/>
        <end position="42"/>
    </location>
</feature>
<gene>
    <name evidence="2" type="ORF">OUY18_00515</name>
</gene>
<dbReference type="EMBL" id="JAPOHA010000001">
    <property type="protein sequence ID" value="MCY1712741.1"/>
    <property type="molecule type" value="Genomic_DNA"/>
</dbReference>
<evidence type="ECO:0000313" key="2">
    <source>
        <dbReference type="EMBL" id="MCY1712741.1"/>
    </source>
</evidence>
<organism evidence="2 3">
    <name type="scientific">Caproiciproducens galactitolivorans</name>
    <dbReference type="NCBI Taxonomy" id="642589"/>
    <lineage>
        <taxon>Bacteria</taxon>
        <taxon>Bacillati</taxon>
        <taxon>Bacillota</taxon>
        <taxon>Clostridia</taxon>
        <taxon>Eubacteriales</taxon>
        <taxon>Acutalibacteraceae</taxon>
        <taxon>Caproiciproducens</taxon>
    </lineage>
</organism>
<accession>A0ABT4BPC6</accession>
<feature type="transmembrane region" description="Helical" evidence="1">
    <location>
        <begin position="85"/>
        <end position="104"/>
    </location>
</feature>
<feature type="transmembrane region" description="Helical" evidence="1">
    <location>
        <begin position="116"/>
        <end position="139"/>
    </location>
</feature>
<reference evidence="2 3" key="1">
    <citation type="submission" date="2022-11" db="EMBL/GenBank/DDBJ databases">
        <authorList>
            <person name="Caiyu Z."/>
        </authorList>
    </citation>
    <scope>NUCLEOTIDE SEQUENCE [LARGE SCALE GENOMIC DNA]</scope>
    <source>
        <strain evidence="2 3">YR-4</strain>
    </source>
</reference>
<feature type="transmembrane region" description="Helical" evidence="1">
    <location>
        <begin position="49"/>
        <end position="73"/>
    </location>
</feature>
<dbReference type="InterPro" id="IPR024529">
    <property type="entry name" value="ECF_trnsprt_substrate-spec"/>
</dbReference>
<dbReference type="NCBIfam" id="TIGR04518">
    <property type="entry name" value="ECF_S_folT_fam"/>
    <property type="match status" value="1"/>
</dbReference>
<evidence type="ECO:0000256" key="1">
    <source>
        <dbReference type="SAM" id="Phobius"/>
    </source>
</evidence>
<dbReference type="InterPro" id="IPR030949">
    <property type="entry name" value="ECF_S_folate_fam"/>
</dbReference>
<dbReference type="RefSeq" id="WP_268056750.1">
    <property type="nucleotide sequence ID" value="NZ_JAPOHA010000001.1"/>
</dbReference>
<evidence type="ECO:0000313" key="3">
    <source>
        <dbReference type="Proteomes" id="UP001082703"/>
    </source>
</evidence>
<keyword evidence="1" id="KW-0812">Transmembrane</keyword>
<dbReference type="Gene3D" id="1.10.1760.20">
    <property type="match status" value="1"/>
</dbReference>
<protein>
    <submittedName>
        <fullName evidence="2">Folate family ECF transporter S component</fullName>
    </submittedName>
</protein>
<name>A0ABT4BPC6_9FIRM</name>
<keyword evidence="1" id="KW-1133">Transmembrane helix</keyword>
<sequence length="184" mass="20323">MYSFFRSIKQSAEELKNASTIAICGLLIALNVVLGLFAIVITNVLQIRFSFLAVAVAGFLYGPVVGGIVGAVSDIVNFVVRPTGPFIPGFTLDAFFTGFIYALVLYKKKITVRRVLAANTAVMIIVNIFFNSIWLSLMYGQAFTAIISARIIKNLIMLPVNTGLLYAMIRFVEKVPSLRFKRQK</sequence>